<evidence type="ECO:0000256" key="1">
    <source>
        <dbReference type="SAM" id="Phobius"/>
    </source>
</evidence>
<dbReference type="Proteomes" id="UP000230557">
    <property type="component" value="Unassembled WGS sequence"/>
</dbReference>
<feature type="transmembrane region" description="Helical" evidence="1">
    <location>
        <begin position="21"/>
        <end position="48"/>
    </location>
</feature>
<gene>
    <name evidence="2" type="ORF">COT91_02965</name>
</gene>
<protein>
    <recommendedName>
        <fullName evidence="4">Metal-dependent hydrolase</fullName>
    </recommendedName>
</protein>
<dbReference type="EMBL" id="PFAJ01000042">
    <property type="protein sequence ID" value="PIR97151.1"/>
    <property type="molecule type" value="Genomic_DNA"/>
</dbReference>
<sequence length="164" mass="18866">MDILSHALWGGVAFGRKLKRNYWLAFLFGLLPDFVTFTPLFVGALFGYFNLTHLTAEASGAIPSFVYILYNLTHSLIIFSVIFLVVWIVLKKPFIPLLALPLHIILDIFTHGVDFFPTPFLWPVSNFAFDGTIWTKPIIFLPNVAGLILVYGFWYFKTRRKINY</sequence>
<proteinExistence type="predicted"/>
<keyword evidence="1" id="KW-0472">Membrane</keyword>
<dbReference type="AlphaFoldDB" id="A0A2H0VDJ7"/>
<feature type="transmembrane region" description="Helical" evidence="1">
    <location>
        <begin position="97"/>
        <end position="117"/>
    </location>
</feature>
<feature type="transmembrane region" description="Helical" evidence="1">
    <location>
        <begin position="68"/>
        <end position="90"/>
    </location>
</feature>
<evidence type="ECO:0008006" key="4">
    <source>
        <dbReference type="Google" id="ProtNLM"/>
    </source>
</evidence>
<evidence type="ECO:0000313" key="2">
    <source>
        <dbReference type="EMBL" id="PIR97151.1"/>
    </source>
</evidence>
<keyword evidence="1" id="KW-0812">Transmembrane</keyword>
<name>A0A2H0VDJ7_9BACT</name>
<comment type="caution">
    <text evidence="2">The sequence shown here is derived from an EMBL/GenBank/DDBJ whole genome shotgun (WGS) entry which is preliminary data.</text>
</comment>
<feature type="transmembrane region" description="Helical" evidence="1">
    <location>
        <begin position="137"/>
        <end position="156"/>
    </location>
</feature>
<reference evidence="3" key="1">
    <citation type="submission" date="2017-09" db="EMBL/GenBank/DDBJ databases">
        <title>Depth-based differentiation of microbial function through sediment-hosted aquifers and enrichment of novel symbionts in the deep terrestrial subsurface.</title>
        <authorList>
            <person name="Probst A.J."/>
            <person name="Ladd B."/>
            <person name="Jarett J.K."/>
            <person name="Geller-Mcgrath D.E."/>
            <person name="Sieber C.M.K."/>
            <person name="Emerson J.B."/>
            <person name="Anantharaman K."/>
            <person name="Thomas B.C."/>
            <person name="Malmstrom R."/>
            <person name="Stieglmeier M."/>
            <person name="Klingl A."/>
            <person name="Woyke T."/>
            <person name="Ryan C.M."/>
            <person name="Banfield J.F."/>
        </authorList>
    </citation>
    <scope>NUCLEOTIDE SEQUENCE [LARGE SCALE GENOMIC DNA]</scope>
</reference>
<evidence type="ECO:0000313" key="3">
    <source>
        <dbReference type="Proteomes" id="UP000230557"/>
    </source>
</evidence>
<organism evidence="2 3">
    <name type="scientific">Candidatus Doudnabacteria bacterium CG10_big_fil_rev_8_21_14_0_10_41_10</name>
    <dbReference type="NCBI Taxonomy" id="1974551"/>
    <lineage>
        <taxon>Bacteria</taxon>
        <taxon>Candidatus Doudnaibacteriota</taxon>
    </lineage>
</organism>
<accession>A0A2H0VDJ7</accession>
<keyword evidence="1" id="KW-1133">Transmembrane helix</keyword>